<dbReference type="RefSeq" id="WP_053196927.1">
    <property type="nucleotide sequence ID" value="NZ_CP011409.1"/>
</dbReference>
<dbReference type="Proteomes" id="UP000063429">
    <property type="component" value="Chromosome"/>
</dbReference>
<evidence type="ECO:0000313" key="2">
    <source>
        <dbReference type="EMBL" id="AKZ62888.1"/>
    </source>
</evidence>
<evidence type="ECO:0000313" key="3">
    <source>
        <dbReference type="Proteomes" id="UP000063429"/>
    </source>
</evidence>
<keyword evidence="1" id="KW-1133">Transmembrane helix</keyword>
<evidence type="ECO:0000256" key="1">
    <source>
        <dbReference type="SAM" id="Phobius"/>
    </source>
</evidence>
<gene>
    <name evidence="2" type="ORF">F506_09545</name>
</gene>
<feature type="transmembrane region" description="Helical" evidence="1">
    <location>
        <begin position="12"/>
        <end position="33"/>
    </location>
</feature>
<reference evidence="3" key="1">
    <citation type="journal article" date="2015" name="Genome Announc.">
        <title>Complete Genome Sequence of Herbaspirillum hiltneri N3 (DSM 17495), Isolated from Surface-Sterilized Wheat Roots.</title>
        <authorList>
            <person name="Guizelini D."/>
            <person name="Saizaki P.M."/>
            <person name="Coimbra N.A."/>
            <person name="Weiss V.A."/>
            <person name="Faoro H."/>
            <person name="Sfeir M.Z."/>
            <person name="Baura V.A."/>
            <person name="Monteiro R.A."/>
            <person name="Chubatsu L.S."/>
            <person name="Souza E.M."/>
            <person name="Cruz L.M."/>
            <person name="Pedrosa F.O."/>
            <person name="Raittz R.T."/>
            <person name="Marchaukoski J.N."/>
            <person name="Steffens M.B."/>
        </authorList>
    </citation>
    <scope>NUCLEOTIDE SEQUENCE [LARGE SCALE GENOMIC DNA]</scope>
    <source>
        <strain evidence="3">N3</strain>
    </source>
</reference>
<proteinExistence type="predicted"/>
<keyword evidence="1" id="KW-0472">Membrane</keyword>
<keyword evidence="3" id="KW-1185">Reference proteome</keyword>
<dbReference type="EMBL" id="CP011409">
    <property type="protein sequence ID" value="AKZ62888.1"/>
    <property type="molecule type" value="Genomic_DNA"/>
</dbReference>
<name>A0ABN4HV56_9BURK</name>
<keyword evidence="1" id="KW-0812">Transmembrane</keyword>
<organism evidence="2 3">
    <name type="scientific">Herbaspirillum hiltneri N3</name>
    <dbReference type="NCBI Taxonomy" id="1262470"/>
    <lineage>
        <taxon>Bacteria</taxon>
        <taxon>Pseudomonadati</taxon>
        <taxon>Pseudomonadota</taxon>
        <taxon>Betaproteobacteria</taxon>
        <taxon>Burkholderiales</taxon>
        <taxon>Oxalobacteraceae</taxon>
        <taxon>Herbaspirillum</taxon>
    </lineage>
</organism>
<accession>A0ABN4HV56</accession>
<sequence>MNLFFEFFNEDPHFFTMLCILAGAFLFGLFYFYEADKEYERREASEWEEIANTFSDLSGVTDIPAILRIEHATKPE</sequence>
<protein>
    <submittedName>
        <fullName evidence="2">Uncharacterized protein</fullName>
    </submittedName>
</protein>